<protein>
    <submittedName>
        <fullName evidence="2">F317L homolog protein</fullName>
    </submittedName>
</protein>
<evidence type="ECO:0000313" key="2">
    <source>
        <dbReference type="EMBL" id="BBO53974.1"/>
    </source>
</evidence>
<dbReference type="EMBL" id="LC506465">
    <property type="protein sequence ID" value="BBO53974.1"/>
    <property type="molecule type" value="Genomic_DNA"/>
</dbReference>
<keyword evidence="1" id="KW-0812">Transmembrane</keyword>
<reference evidence="2" key="1">
    <citation type="journal article" date="2020" name="Sci. Rep.">
        <title>A novel Asfarvirus-like virus identified as a potential cause of mass mortality of abalone.</title>
        <authorList>
            <person name="Matsuyama T."/>
            <person name="Takano T."/>
            <person name="Nishiki I."/>
            <person name="Fujiwara A."/>
            <person name="Kiryu I."/>
            <person name="Inada M."/>
            <person name="Sakai T."/>
            <person name="Terashima S."/>
            <person name="Matsuura Y."/>
            <person name="Isowa K."/>
            <person name="Nakayasu C."/>
        </authorList>
    </citation>
    <scope>NUCLEOTIDE SEQUENCE</scope>
</reference>
<organism evidence="2">
    <name type="scientific">Abalone asfa-like virus</name>
    <dbReference type="NCBI Taxonomy" id="2839893"/>
    <lineage>
        <taxon>Viruses</taxon>
        <taxon>Varidnaviria</taxon>
        <taxon>Bamfordvirae</taxon>
        <taxon>Nucleocytoviricota</taxon>
        <taxon>Pokkesviricetes</taxon>
        <taxon>Asfuvirales</taxon>
        <taxon>Asfarviridae</taxon>
    </lineage>
</organism>
<sequence length="339" mass="38905">MQIENLIKIVLIILFVIIGVLILCLLIRSQKNMFGGGEEPEIPVLIDPHKCKQSKTKADFYLEALKTQPFNNFNIKIDGGGGAIKKKSKKEFWWQAKTWDEIYRDQGLTQQFFKDRFDFFTKLLVDWSGIHKRMDISSADREWAGAIQIIDHKAIMDNLVPSPWEIGSSSTPSNASAAVPGYVCSVIERKPALIYFHTHPGTNIMSIIPSPMDIYGSLLSRLHGIGMADAIISDYGVVVYGIRPDTFLWLHHKPRNFKLRWLTNVILTYITANSYHRSFMSVKKLLKSLHEFGIYIYVFPKTEECYTLFMRTFFPGFRGGLESTIDYAEKYLDLVDEEI</sequence>
<evidence type="ECO:0000256" key="1">
    <source>
        <dbReference type="SAM" id="Phobius"/>
    </source>
</evidence>
<keyword evidence="1" id="KW-1133">Transmembrane helix</keyword>
<feature type="transmembrane region" description="Helical" evidence="1">
    <location>
        <begin position="6"/>
        <end position="27"/>
    </location>
</feature>
<name>A0A5K7Y3E1_9VIRU</name>
<keyword evidence="1" id="KW-0472">Membrane</keyword>
<proteinExistence type="predicted"/>
<accession>A0A5K7Y3E1</accession>